<organism evidence="2 3">
    <name type="scientific">Arthrobotrys musiformis</name>
    <dbReference type="NCBI Taxonomy" id="47236"/>
    <lineage>
        <taxon>Eukaryota</taxon>
        <taxon>Fungi</taxon>
        <taxon>Dikarya</taxon>
        <taxon>Ascomycota</taxon>
        <taxon>Pezizomycotina</taxon>
        <taxon>Orbiliomycetes</taxon>
        <taxon>Orbiliales</taxon>
        <taxon>Orbiliaceae</taxon>
        <taxon>Arthrobotrys</taxon>
    </lineage>
</organism>
<evidence type="ECO:0000313" key="2">
    <source>
        <dbReference type="EMBL" id="KAK6507883.1"/>
    </source>
</evidence>
<comment type="caution">
    <text evidence="2">The sequence shown here is derived from an EMBL/GenBank/DDBJ whole genome shotgun (WGS) entry which is preliminary data.</text>
</comment>
<reference evidence="2 3" key="1">
    <citation type="submission" date="2023-08" db="EMBL/GenBank/DDBJ databases">
        <authorList>
            <person name="Palmer J.M."/>
        </authorList>
    </citation>
    <scope>NUCLEOTIDE SEQUENCE [LARGE SCALE GENOMIC DNA]</scope>
    <source>
        <strain evidence="2 3">TWF481</strain>
    </source>
</reference>
<keyword evidence="1" id="KW-0732">Signal</keyword>
<name>A0AAV9WM06_9PEZI</name>
<dbReference type="EMBL" id="JAVHJL010000003">
    <property type="protein sequence ID" value="KAK6507883.1"/>
    <property type="molecule type" value="Genomic_DNA"/>
</dbReference>
<feature type="chain" id="PRO_5043350872" evidence="1">
    <location>
        <begin position="20"/>
        <end position="91"/>
    </location>
</feature>
<accession>A0AAV9WM06</accession>
<gene>
    <name evidence="2" type="ORF">TWF481_006304</name>
</gene>
<dbReference type="AlphaFoldDB" id="A0AAV9WM06"/>
<feature type="signal peptide" evidence="1">
    <location>
        <begin position="1"/>
        <end position="19"/>
    </location>
</feature>
<keyword evidence="3" id="KW-1185">Reference proteome</keyword>
<protein>
    <submittedName>
        <fullName evidence="2">Uncharacterized protein</fullName>
    </submittedName>
</protein>
<sequence length="91" mass="9814">MKFTTVSACLLSTALLTSAAPVVTLQAENSLQGLSSAMPRDISASTFAELEKRGAPGEFHNPDVEWVNRFLTGLNGFFDGMSRFWAGQGMK</sequence>
<dbReference type="Proteomes" id="UP001370758">
    <property type="component" value="Unassembled WGS sequence"/>
</dbReference>
<evidence type="ECO:0000313" key="3">
    <source>
        <dbReference type="Proteomes" id="UP001370758"/>
    </source>
</evidence>
<evidence type="ECO:0000256" key="1">
    <source>
        <dbReference type="SAM" id="SignalP"/>
    </source>
</evidence>
<proteinExistence type="predicted"/>